<dbReference type="PROSITE" id="PS50222">
    <property type="entry name" value="EF_HAND_2"/>
    <property type="match status" value="1"/>
</dbReference>
<feature type="compositionally biased region" description="Basic and acidic residues" evidence="12">
    <location>
        <begin position="337"/>
        <end position="355"/>
    </location>
</feature>
<proteinExistence type="inferred from homology"/>
<evidence type="ECO:0000256" key="3">
    <source>
        <dbReference type="ARBA" id="ARBA00004413"/>
    </source>
</evidence>
<evidence type="ECO:0000313" key="16">
    <source>
        <dbReference type="Proteomes" id="UP001049176"/>
    </source>
</evidence>
<feature type="domain" description="EH" evidence="13">
    <location>
        <begin position="257"/>
        <end position="334"/>
    </location>
</feature>
<dbReference type="InterPro" id="IPR000261">
    <property type="entry name" value="EH_dom"/>
</dbReference>
<evidence type="ECO:0000256" key="5">
    <source>
        <dbReference type="ARBA" id="ARBA00022490"/>
    </source>
</evidence>
<sequence>MHSSSPEEVDLVDHVLQKNGSKSEYLEAEPAVDILSSSGLTPGVLFEIWRIADVKAKGHLTRGEVKVALRLVGWAQRGVTVKKDLTNKDGPLAYLKSASLAWPIGKDPKYLQFPPLSTHNKRQYRKIFERAGASDGSLSENAWRWWSKSGFSCSTLSAIWDLVDERKDGSLRFPEFCLSMYLVQGLLDHTLTDLPSSIPSRLRDQTCDQTFDSLETFSKTPAEGRAAGTNAFTAECTIPQTELANWTLSPSFLDYAERKFEEMKAVGDDAVYGDVAVPFFLHSTLPERELSALWDLADPMQTGHLSRKGFSIALFLVYRALFGLDIPQVLPPSLSRLRQDVDDPTDLRMSEKEDQPPPVPTKVGIVDASERGECADIPVPKTPTVPPKPEEYKPEASIDDVSALQAECQRMKRTLTILGRENETLRSSLQEEQRLQTELDQARVQIIEESGRVEKFRSKLQDRDKLLSQFRKSAKVAEQVKQENISLHLQVEDLSEKLRNSLAETEVQKIVQEELRAEVNRQQRQVHELRDSVHLPSAGGNEELQMLINEDISRENSRLRIQVQELSESVSQLQVVSEERDTQRQTERTLGRENQRLRRRLRQLEADSIAIQTQLRRRAEELSEESRQLRQALQPARFRNQTGQTGRRHMNSDDALPPAYEEIETI</sequence>
<dbReference type="GO" id="GO:0005768">
    <property type="term" value="C:endosome"/>
    <property type="evidence" value="ECO:0007669"/>
    <property type="project" value="UniProtKB-SubCell"/>
</dbReference>
<evidence type="ECO:0000256" key="2">
    <source>
        <dbReference type="ARBA" id="ARBA00004134"/>
    </source>
</evidence>
<keyword evidence="9" id="KW-0175">Coiled coil</keyword>
<dbReference type="OrthoDB" id="524326at2759"/>
<name>A0A9P7UXX4_9AGAR</name>
<protein>
    <submittedName>
        <fullName evidence="15">Uncharacterized protein</fullName>
    </submittedName>
</protein>
<dbReference type="Proteomes" id="UP001049176">
    <property type="component" value="Chromosome 2"/>
</dbReference>
<dbReference type="GeneID" id="66073172"/>
<keyword evidence="11" id="KW-0206">Cytoskeleton</keyword>
<dbReference type="GO" id="GO:0005886">
    <property type="term" value="C:plasma membrane"/>
    <property type="evidence" value="ECO:0007669"/>
    <property type="project" value="TreeGrafter"/>
</dbReference>
<keyword evidence="7" id="KW-0677">Repeat</keyword>
<dbReference type="KEGG" id="more:E1B28_004096"/>
<feature type="domain" description="EH" evidence="13">
    <location>
        <begin position="7"/>
        <end position="78"/>
    </location>
</feature>
<comment type="subcellular location">
    <subcellularLocation>
        <location evidence="3">Cell membrane</location>
        <topology evidence="3">Peripheral membrane protein</topology>
        <orientation evidence="3">Cytoplasmic side</orientation>
    </subcellularLocation>
    <subcellularLocation>
        <location evidence="2">Cytoplasm</location>
        <location evidence="2">Cytoskeleton</location>
        <location evidence="2">Actin patch</location>
    </subcellularLocation>
    <subcellularLocation>
        <location evidence="1">Endosome membrane</location>
        <topology evidence="1">Peripheral membrane protein</topology>
        <orientation evidence="1">Cytoplasmic side</orientation>
    </subcellularLocation>
</comment>
<dbReference type="RefSeq" id="XP_043013152.1">
    <property type="nucleotide sequence ID" value="XM_043148553.1"/>
</dbReference>
<gene>
    <name evidence="15" type="ORF">E1B28_004096</name>
</gene>
<evidence type="ECO:0000256" key="7">
    <source>
        <dbReference type="ARBA" id="ARBA00022737"/>
    </source>
</evidence>
<dbReference type="GO" id="GO:0006897">
    <property type="term" value="P:endocytosis"/>
    <property type="evidence" value="ECO:0007669"/>
    <property type="project" value="TreeGrafter"/>
</dbReference>
<evidence type="ECO:0000256" key="6">
    <source>
        <dbReference type="ARBA" id="ARBA00022583"/>
    </source>
</evidence>
<feature type="region of interest" description="Disordered" evidence="12">
    <location>
        <begin position="622"/>
        <end position="666"/>
    </location>
</feature>
<keyword evidence="8" id="KW-0967">Endosome</keyword>
<feature type="region of interest" description="Disordered" evidence="12">
    <location>
        <begin position="376"/>
        <end position="396"/>
    </location>
</feature>
<evidence type="ECO:0000256" key="11">
    <source>
        <dbReference type="ARBA" id="ARBA00023212"/>
    </source>
</evidence>
<dbReference type="Pfam" id="PF12763">
    <property type="entry name" value="EH"/>
    <property type="match status" value="3"/>
</dbReference>
<evidence type="ECO:0000313" key="15">
    <source>
        <dbReference type="EMBL" id="KAG7096682.1"/>
    </source>
</evidence>
<dbReference type="InterPro" id="IPR002048">
    <property type="entry name" value="EF_hand_dom"/>
</dbReference>
<evidence type="ECO:0000256" key="8">
    <source>
        <dbReference type="ARBA" id="ARBA00022753"/>
    </source>
</evidence>
<dbReference type="SMART" id="SM00027">
    <property type="entry name" value="EH"/>
    <property type="match status" value="3"/>
</dbReference>
<dbReference type="PROSITE" id="PS50031">
    <property type="entry name" value="EH"/>
    <property type="match status" value="3"/>
</dbReference>
<evidence type="ECO:0000256" key="4">
    <source>
        <dbReference type="ARBA" id="ARBA00009351"/>
    </source>
</evidence>
<evidence type="ECO:0000256" key="9">
    <source>
        <dbReference type="ARBA" id="ARBA00023054"/>
    </source>
</evidence>
<dbReference type="InterPro" id="IPR011992">
    <property type="entry name" value="EF-hand-dom_pair"/>
</dbReference>
<dbReference type="GO" id="GO:0030479">
    <property type="term" value="C:actin cortical patch"/>
    <property type="evidence" value="ECO:0007669"/>
    <property type="project" value="UniProtKB-SubCell"/>
</dbReference>
<dbReference type="PANTHER" id="PTHR11216:SF173">
    <property type="entry name" value="ACTIN CYTOSKELETON-REGULATORY COMPLEX PROTEIN PAN1"/>
    <property type="match status" value="1"/>
</dbReference>
<evidence type="ECO:0000256" key="12">
    <source>
        <dbReference type="SAM" id="MobiDB-lite"/>
    </source>
</evidence>
<dbReference type="SUPFAM" id="SSF47473">
    <property type="entry name" value="EF-hand"/>
    <property type="match status" value="3"/>
</dbReference>
<keyword evidence="6" id="KW-0254">Endocytosis</keyword>
<dbReference type="AlphaFoldDB" id="A0A9P7UXX4"/>
<evidence type="ECO:0000256" key="1">
    <source>
        <dbReference type="ARBA" id="ARBA00004125"/>
    </source>
</evidence>
<accession>A0A9P7UXX4</accession>
<keyword evidence="10" id="KW-0472">Membrane</keyword>
<dbReference type="CDD" id="cd00052">
    <property type="entry name" value="EH"/>
    <property type="match status" value="1"/>
</dbReference>
<dbReference type="GO" id="GO:0016197">
    <property type="term" value="P:endosomal transport"/>
    <property type="evidence" value="ECO:0007669"/>
    <property type="project" value="TreeGrafter"/>
</dbReference>
<evidence type="ECO:0000259" key="14">
    <source>
        <dbReference type="PROSITE" id="PS50222"/>
    </source>
</evidence>
<comment type="similarity">
    <text evidence="4">Belongs to the PAN1 family.</text>
</comment>
<evidence type="ECO:0000256" key="10">
    <source>
        <dbReference type="ARBA" id="ARBA00023136"/>
    </source>
</evidence>
<feature type="domain" description="EF-hand" evidence="14">
    <location>
        <begin position="40"/>
        <end position="75"/>
    </location>
</feature>
<dbReference type="GO" id="GO:0005509">
    <property type="term" value="F:calcium ion binding"/>
    <property type="evidence" value="ECO:0007669"/>
    <property type="project" value="InterPro"/>
</dbReference>
<comment type="caution">
    <text evidence="15">The sequence shown here is derived from an EMBL/GenBank/DDBJ whole genome shotgun (WGS) entry which is preliminary data.</text>
</comment>
<dbReference type="PANTHER" id="PTHR11216">
    <property type="entry name" value="EH DOMAIN"/>
    <property type="match status" value="1"/>
</dbReference>
<feature type="region of interest" description="Disordered" evidence="12">
    <location>
        <begin position="337"/>
        <end position="362"/>
    </location>
</feature>
<evidence type="ECO:0000259" key="13">
    <source>
        <dbReference type="PROSITE" id="PS50031"/>
    </source>
</evidence>
<organism evidence="15 16">
    <name type="scientific">Marasmius oreades</name>
    <name type="common">fairy-ring Marasmius</name>
    <dbReference type="NCBI Taxonomy" id="181124"/>
    <lineage>
        <taxon>Eukaryota</taxon>
        <taxon>Fungi</taxon>
        <taxon>Dikarya</taxon>
        <taxon>Basidiomycota</taxon>
        <taxon>Agaricomycotina</taxon>
        <taxon>Agaricomycetes</taxon>
        <taxon>Agaricomycetidae</taxon>
        <taxon>Agaricales</taxon>
        <taxon>Marasmiineae</taxon>
        <taxon>Marasmiaceae</taxon>
        <taxon>Marasmius</taxon>
    </lineage>
</organism>
<keyword evidence="5" id="KW-0963">Cytoplasm</keyword>
<dbReference type="Gene3D" id="1.10.238.10">
    <property type="entry name" value="EF-hand"/>
    <property type="match status" value="3"/>
</dbReference>
<dbReference type="EMBL" id="CM032182">
    <property type="protein sequence ID" value="KAG7096682.1"/>
    <property type="molecule type" value="Genomic_DNA"/>
</dbReference>
<keyword evidence="16" id="KW-1185">Reference proteome</keyword>
<feature type="domain" description="EH" evidence="13">
    <location>
        <begin position="120"/>
        <end position="202"/>
    </location>
</feature>
<reference evidence="15" key="1">
    <citation type="journal article" date="2021" name="Genome Biol. Evol.">
        <title>The assembled and annotated genome of the fairy-ring fungus Marasmius oreades.</title>
        <authorList>
            <person name="Hiltunen M."/>
            <person name="Ament-Velasquez S.L."/>
            <person name="Johannesson H."/>
        </authorList>
    </citation>
    <scope>NUCLEOTIDE SEQUENCE</scope>
    <source>
        <strain evidence="15">03SP1</strain>
    </source>
</reference>